<evidence type="ECO:0000256" key="7">
    <source>
        <dbReference type="ARBA" id="ARBA00023136"/>
    </source>
</evidence>
<keyword evidence="3 8" id="KW-0813">Transport</keyword>
<feature type="transmembrane region" description="Helical" evidence="10">
    <location>
        <begin position="207"/>
        <end position="224"/>
    </location>
</feature>
<dbReference type="VEuPathDB" id="FungiDB:P168DRAFT_324069"/>
<evidence type="ECO:0000256" key="2">
    <source>
        <dbReference type="ARBA" id="ARBA00008974"/>
    </source>
</evidence>
<feature type="transmembrane region" description="Helical" evidence="10">
    <location>
        <begin position="66"/>
        <end position="86"/>
    </location>
</feature>
<keyword evidence="7 8" id="KW-0472">Membrane</keyword>
<feature type="region of interest" description="Disordered" evidence="9">
    <location>
        <begin position="1"/>
        <end position="20"/>
    </location>
</feature>
<feature type="transmembrane region" description="Helical" evidence="10">
    <location>
        <begin position="245"/>
        <end position="267"/>
    </location>
</feature>
<feature type="compositionally biased region" description="Basic and acidic residues" evidence="9">
    <location>
        <begin position="1"/>
        <end position="10"/>
    </location>
</feature>
<dbReference type="GO" id="GO:0000329">
    <property type="term" value="C:fungal-type vacuole membrane"/>
    <property type="evidence" value="ECO:0007669"/>
    <property type="project" value="TreeGrafter"/>
</dbReference>
<dbReference type="GO" id="GO:0015851">
    <property type="term" value="P:nucleobase transport"/>
    <property type="evidence" value="ECO:0007669"/>
    <property type="project" value="UniProtKB-ARBA"/>
</dbReference>
<evidence type="ECO:0000313" key="11">
    <source>
        <dbReference type="EMBL" id="PKY09035.1"/>
    </source>
</evidence>
<dbReference type="GO" id="GO:0005886">
    <property type="term" value="C:plasma membrane"/>
    <property type="evidence" value="ECO:0007669"/>
    <property type="project" value="TreeGrafter"/>
</dbReference>
<gene>
    <name evidence="11" type="ORF">P168DRAFT_324069</name>
</gene>
<dbReference type="PANTHER" id="PTHR31806:SF16">
    <property type="entry name" value="PURINE-CYTOSINE TRANSPORTER (EUROFUNG)"/>
    <property type="match status" value="1"/>
</dbReference>
<dbReference type="GO" id="GO:0022857">
    <property type="term" value="F:transmembrane transporter activity"/>
    <property type="evidence" value="ECO:0007669"/>
    <property type="project" value="InterPro"/>
</dbReference>
<dbReference type="OrthoDB" id="5428495at2759"/>
<dbReference type="Gene3D" id="1.10.4160.10">
    <property type="entry name" value="Hydantoin permease"/>
    <property type="match status" value="1"/>
</dbReference>
<dbReference type="EMBL" id="MSFM01000001">
    <property type="protein sequence ID" value="PKY09035.1"/>
    <property type="molecule type" value="Genomic_DNA"/>
</dbReference>
<dbReference type="PIRSF" id="PIRSF002744">
    <property type="entry name" value="Pur-cyt_permease"/>
    <property type="match status" value="1"/>
</dbReference>
<feature type="transmembrane region" description="Helical" evidence="10">
    <location>
        <begin position="177"/>
        <end position="201"/>
    </location>
</feature>
<dbReference type="Proteomes" id="UP000234254">
    <property type="component" value="Unassembled WGS sequence"/>
</dbReference>
<feature type="transmembrane region" description="Helical" evidence="10">
    <location>
        <begin position="479"/>
        <end position="498"/>
    </location>
</feature>
<comment type="similarity">
    <text evidence="2 8">Belongs to the purine-cytosine permease (2.A.39) family.</text>
</comment>
<reference evidence="11" key="1">
    <citation type="submission" date="2016-12" db="EMBL/GenBank/DDBJ databases">
        <title>The genomes of Aspergillus section Nigri reveals drivers in fungal speciation.</title>
        <authorList>
            <consortium name="DOE Joint Genome Institute"/>
            <person name="Vesth T.C."/>
            <person name="Nybo J."/>
            <person name="Theobald S."/>
            <person name="Brandl J."/>
            <person name="Frisvad J.C."/>
            <person name="Nielsen K.F."/>
            <person name="Lyhne E.K."/>
            <person name="Kogle M.E."/>
            <person name="Kuo A."/>
            <person name="Riley R."/>
            <person name="Clum A."/>
            <person name="Nolan M."/>
            <person name="Lipzen A."/>
            <person name="Salamov A."/>
            <person name="Henrissat B."/>
            <person name="Wiebenga A."/>
            <person name="De vries R.P."/>
            <person name="Grigoriev I.V."/>
            <person name="Mortensen U.H."/>
            <person name="Andersen M.R."/>
            <person name="Baker S.E."/>
        </authorList>
    </citation>
    <scope>NUCLEOTIDE SEQUENCE</scope>
    <source>
        <strain evidence="11">IBT 28561</strain>
    </source>
</reference>
<evidence type="ECO:0000256" key="6">
    <source>
        <dbReference type="ARBA" id="ARBA00022989"/>
    </source>
</evidence>
<evidence type="ECO:0000256" key="3">
    <source>
        <dbReference type="ARBA" id="ARBA00022448"/>
    </source>
</evidence>
<accession>A0A2I1DGN2</accession>
<dbReference type="AlphaFoldDB" id="A0A2I1DGN2"/>
<feature type="transmembrane region" description="Helical" evidence="10">
    <location>
        <begin position="439"/>
        <end position="459"/>
    </location>
</feature>
<comment type="subcellular location">
    <subcellularLocation>
        <location evidence="1">Membrane</location>
        <topology evidence="1">Multi-pass membrane protein</topology>
    </subcellularLocation>
</comment>
<organism evidence="11 12">
    <name type="scientific">Aspergillus campestris (strain IBT 28561)</name>
    <dbReference type="NCBI Taxonomy" id="1392248"/>
    <lineage>
        <taxon>Eukaryota</taxon>
        <taxon>Fungi</taxon>
        <taxon>Dikarya</taxon>
        <taxon>Ascomycota</taxon>
        <taxon>Pezizomycotina</taxon>
        <taxon>Eurotiomycetes</taxon>
        <taxon>Eurotiomycetidae</taxon>
        <taxon>Eurotiales</taxon>
        <taxon>Aspergillaceae</taxon>
        <taxon>Aspergillus</taxon>
        <taxon>Aspergillus subgen. Circumdati</taxon>
    </lineage>
</organism>
<keyword evidence="6 10" id="KW-1133">Transmembrane helix</keyword>
<dbReference type="Pfam" id="PF02133">
    <property type="entry name" value="Transp_cyt_pur"/>
    <property type="match status" value="1"/>
</dbReference>
<comment type="caution">
    <text evidence="11">The sequence shown here is derived from an EMBL/GenBank/DDBJ whole genome shotgun (WGS) entry which is preliminary data.</text>
</comment>
<keyword evidence="5 10" id="KW-0812">Transmembrane</keyword>
<feature type="transmembrane region" description="Helical" evidence="10">
    <location>
        <begin position="98"/>
        <end position="119"/>
    </location>
</feature>
<dbReference type="InterPro" id="IPR001248">
    <property type="entry name" value="Pur-cyt_permease"/>
</dbReference>
<evidence type="ECO:0000256" key="1">
    <source>
        <dbReference type="ARBA" id="ARBA00004141"/>
    </source>
</evidence>
<proteinExistence type="inferred from homology"/>
<keyword evidence="4" id="KW-0597">Phosphoprotein</keyword>
<evidence type="ECO:0000256" key="5">
    <source>
        <dbReference type="ARBA" id="ARBA00022692"/>
    </source>
</evidence>
<dbReference type="RefSeq" id="XP_024697629.1">
    <property type="nucleotide sequence ID" value="XM_024840778.1"/>
</dbReference>
<sequence length="505" mass="54729">MGADVEKDHGSASLHSVTAEELGDRAPVEVVPNSKYKRWAQNIKGLETRGIEPVPLEERSDPSSTALLHMFLMWLSMGMAVNNIVIGSMGTLRKQLSFTDAALCAVFGNLLGGLAVGYMSTWGPRSGNRTLIVARYFMGYNPAKVCCLLNVLTNLGYGMMSSMVGGQILSKLSDGKVSVVVGIVIVVVASWLLATFGMRIFQLYERYAWIAQLITLCIILGSAGPRFDFATTSAGTPQEINGNRLAFVSLCLSSSLSWLPVAADYFVNYPPTLGRWTTWMVTTVGAFLAITFTHLLGIGLGSGVAHTPKWSAIYDGTAGSLLMAGYDRLGAFGKICAFINTLSVVSNNAPGSYSMSMNFQMLGDVWLKVPRPVFTSLSTVIYTACAIGGRDSLYEIFSNFLPLICYWTIIWFTIVLEQDLLFNRGTGYDWSAWNDRKRLPSGFAASLAFLIGWAGAIVGMDQVYYTGPIASAVTGGCDLGIWLGIGFTGIAFPPLRLIEMKYVGR</sequence>
<dbReference type="PANTHER" id="PTHR31806">
    <property type="entry name" value="PURINE-CYTOSINE PERMEASE FCY2-RELATED"/>
    <property type="match status" value="1"/>
</dbReference>
<protein>
    <submittedName>
        <fullName evidence="11">Purine-cytosine permease</fullName>
    </submittedName>
</protein>
<feature type="transmembrane region" description="Helical" evidence="10">
    <location>
        <begin position="279"/>
        <end position="300"/>
    </location>
</feature>
<dbReference type="GeneID" id="36548302"/>
<name>A0A2I1DGN2_ASPC2</name>
<evidence type="ECO:0000313" key="12">
    <source>
        <dbReference type="Proteomes" id="UP000234254"/>
    </source>
</evidence>
<evidence type="ECO:0000256" key="4">
    <source>
        <dbReference type="ARBA" id="ARBA00022553"/>
    </source>
</evidence>
<evidence type="ECO:0000256" key="10">
    <source>
        <dbReference type="SAM" id="Phobius"/>
    </source>
</evidence>
<evidence type="ECO:0000256" key="8">
    <source>
        <dbReference type="PIRNR" id="PIRNR002744"/>
    </source>
</evidence>
<evidence type="ECO:0000256" key="9">
    <source>
        <dbReference type="SAM" id="MobiDB-lite"/>
    </source>
</evidence>
<feature type="transmembrane region" description="Helical" evidence="10">
    <location>
        <begin position="139"/>
        <end position="157"/>
    </location>
</feature>
<dbReference type="FunFam" id="1.10.4160.10:FF:000002">
    <property type="entry name" value="Purine-cytosine permease fcyB"/>
    <property type="match status" value="1"/>
</dbReference>
<keyword evidence="12" id="KW-1185">Reference proteome</keyword>
<dbReference type="InterPro" id="IPR026030">
    <property type="entry name" value="Pur-cyt_permease_Fcy2/21/22"/>
</dbReference>